<evidence type="ECO:0000256" key="2">
    <source>
        <dbReference type="SAM" id="Phobius"/>
    </source>
</evidence>
<dbReference type="AlphaFoldDB" id="A0A437MU97"/>
<evidence type="ECO:0000313" key="4">
    <source>
        <dbReference type="Proteomes" id="UP000282759"/>
    </source>
</evidence>
<keyword evidence="2" id="KW-1133">Transmembrane helix</keyword>
<keyword evidence="4" id="KW-1185">Reference proteome</keyword>
<feature type="transmembrane region" description="Helical" evidence="2">
    <location>
        <begin position="31"/>
        <end position="50"/>
    </location>
</feature>
<comment type="caution">
    <text evidence="3">The sequence shown here is derived from an EMBL/GenBank/DDBJ whole genome shotgun (WGS) entry which is preliminary data.</text>
</comment>
<accession>A0A437MU97</accession>
<keyword evidence="2" id="KW-0812">Transmembrane</keyword>
<dbReference type="RefSeq" id="WP_127703619.1">
    <property type="nucleotide sequence ID" value="NZ_SACK01000002.1"/>
</dbReference>
<dbReference type="EMBL" id="SACK01000002">
    <property type="protein sequence ID" value="RVU01244.1"/>
    <property type="molecule type" value="Genomic_DNA"/>
</dbReference>
<name>A0A437MU97_9SPHI</name>
<dbReference type="Proteomes" id="UP000282759">
    <property type="component" value="Unassembled WGS sequence"/>
</dbReference>
<evidence type="ECO:0000313" key="3">
    <source>
        <dbReference type="EMBL" id="RVU01244.1"/>
    </source>
</evidence>
<gene>
    <name evidence="3" type="ORF">EOD41_04565</name>
</gene>
<sequence>MLKQVQHDQAGEFKKVRKGPASKPWPGVLPVGRVGFCWLGLFFWFVFFVAKTKKMNIHWLT</sequence>
<evidence type="ECO:0000256" key="1">
    <source>
        <dbReference type="SAM" id="MobiDB-lite"/>
    </source>
</evidence>
<feature type="region of interest" description="Disordered" evidence="1">
    <location>
        <begin position="1"/>
        <end position="22"/>
    </location>
</feature>
<proteinExistence type="predicted"/>
<reference evidence="3 4" key="1">
    <citation type="submission" date="2019-01" db="EMBL/GenBank/DDBJ databases">
        <authorList>
            <person name="Chen W.-M."/>
        </authorList>
    </citation>
    <scope>NUCLEOTIDE SEQUENCE [LARGE SCALE GENOMIC DNA]</scope>
    <source>
        <strain evidence="3 4">YBJ-36</strain>
    </source>
</reference>
<feature type="compositionally biased region" description="Basic and acidic residues" evidence="1">
    <location>
        <begin position="1"/>
        <end position="14"/>
    </location>
</feature>
<protein>
    <submittedName>
        <fullName evidence="3">Uncharacterized protein</fullName>
    </submittedName>
</protein>
<keyword evidence="2" id="KW-0472">Membrane</keyword>
<organism evidence="3 4">
    <name type="scientific">Mucilaginibacter limnophilus</name>
    <dbReference type="NCBI Taxonomy" id="1932778"/>
    <lineage>
        <taxon>Bacteria</taxon>
        <taxon>Pseudomonadati</taxon>
        <taxon>Bacteroidota</taxon>
        <taxon>Sphingobacteriia</taxon>
        <taxon>Sphingobacteriales</taxon>
        <taxon>Sphingobacteriaceae</taxon>
        <taxon>Mucilaginibacter</taxon>
    </lineage>
</organism>